<evidence type="ECO:0000256" key="1">
    <source>
        <dbReference type="ARBA" id="ARBA00022801"/>
    </source>
</evidence>
<dbReference type="RefSeq" id="WP_344980626.1">
    <property type="nucleotide sequence ID" value="NZ_BAABFN010000020.1"/>
</dbReference>
<accession>A0ABP8G4W4</accession>
<name>A0ABP8G4W4_9BACT</name>
<keyword evidence="2" id="KW-0732">Signal</keyword>
<dbReference type="InterPro" id="IPR000073">
    <property type="entry name" value="AB_hydrolase_1"/>
</dbReference>
<proteinExistence type="predicted"/>
<dbReference type="PANTHER" id="PTHR43798">
    <property type="entry name" value="MONOACYLGLYCEROL LIPASE"/>
    <property type="match status" value="1"/>
</dbReference>
<dbReference type="EMBL" id="BAABFN010000020">
    <property type="protein sequence ID" value="GAA4317202.1"/>
    <property type="molecule type" value="Genomic_DNA"/>
</dbReference>
<dbReference type="InterPro" id="IPR050266">
    <property type="entry name" value="AB_hydrolase_sf"/>
</dbReference>
<organism evidence="4 5">
    <name type="scientific">Compostibacter hankyongensis</name>
    <dbReference type="NCBI Taxonomy" id="1007089"/>
    <lineage>
        <taxon>Bacteria</taxon>
        <taxon>Pseudomonadati</taxon>
        <taxon>Bacteroidota</taxon>
        <taxon>Chitinophagia</taxon>
        <taxon>Chitinophagales</taxon>
        <taxon>Chitinophagaceae</taxon>
        <taxon>Compostibacter</taxon>
    </lineage>
</organism>
<evidence type="ECO:0000313" key="5">
    <source>
        <dbReference type="Proteomes" id="UP001501207"/>
    </source>
</evidence>
<evidence type="ECO:0000259" key="3">
    <source>
        <dbReference type="Pfam" id="PF00561"/>
    </source>
</evidence>
<sequence>MAKLLSFLLFLLSIGLHTKGSAQDIDTLIDVGGYKLHFKVVEGRGTPILFESGAGNDGSVWKDLLKPLDDSLGAPLITYDREGFGKSGIDTAGLSVINEVKGLEAGLRKLGYGKGCFVVAHSLGGAYAMVFSSRNEDRVQGGVFIDNVSPCFMTAEKAHEVRMFFSDSLESIKRQSLGFYFIARNYEYTSRVMREAAPAWDAPLTVICSDDTPFEGADSIRWKRCMQEFARVRPNRKYIFAKGCSHYVFDDNPGLVIKAIVDQYRAVDHVL</sequence>
<feature type="domain" description="AB hydrolase-1" evidence="3">
    <location>
        <begin position="47"/>
        <end position="171"/>
    </location>
</feature>
<protein>
    <recommendedName>
        <fullName evidence="3">AB hydrolase-1 domain-containing protein</fullName>
    </recommendedName>
</protein>
<feature type="chain" id="PRO_5045833318" description="AB hydrolase-1 domain-containing protein" evidence="2">
    <location>
        <begin position="23"/>
        <end position="271"/>
    </location>
</feature>
<evidence type="ECO:0000256" key="2">
    <source>
        <dbReference type="SAM" id="SignalP"/>
    </source>
</evidence>
<dbReference type="Proteomes" id="UP001501207">
    <property type="component" value="Unassembled WGS sequence"/>
</dbReference>
<reference evidence="5" key="1">
    <citation type="journal article" date="2019" name="Int. J. Syst. Evol. Microbiol.">
        <title>The Global Catalogue of Microorganisms (GCM) 10K type strain sequencing project: providing services to taxonomists for standard genome sequencing and annotation.</title>
        <authorList>
            <consortium name="The Broad Institute Genomics Platform"/>
            <consortium name="The Broad Institute Genome Sequencing Center for Infectious Disease"/>
            <person name="Wu L."/>
            <person name="Ma J."/>
        </authorList>
    </citation>
    <scope>NUCLEOTIDE SEQUENCE [LARGE SCALE GENOMIC DNA]</scope>
    <source>
        <strain evidence="5">JCM 17664</strain>
    </source>
</reference>
<dbReference type="InterPro" id="IPR029058">
    <property type="entry name" value="AB_hydrolase_fold"/>
</dbReference>
<dbReference type="Pfam" id="PF00561">
    <property type="entry name" value="Abhydrolase_1"/>
    <property type="match status" value="1"/>
</dbReference>
<comment type="caution">
    <text evidence="4">The sequence shown here is derived from an EMBL/GenBank/DDBJ whole genome shotgun (WGS) entry which is preliminary data.</text>
</comment>
<evidence type="ECO:0000313" key="4">
    <source>
        <dbReference type="EMBL" id="GAA4317202.1"/>
    </source>
</evidence>
<gene>
    <name evidence="4" type="ORF">GCM10023143_29110</name>
</gene>
<dbReference type="SUPFAM" id="SSF53474">
    <property type="entry name" value="alpha/beta-Hydrolases"/>
    <property type="match status" value="1"/>
</dbReference>
<feature type="signal peptide" evidence="2">
    <location>
        <begin position="1"/>
        <end position="22"/>
    </location>
</feature>
<keyword evidence="1" id="KW-0378">Hydrolase</keyword>
<dbReference type="Gene3D" id="3.40.50.1820">
    <property type="entry name" value="alpha/beta hydrolase"/>
    <property type="match status" value="1"/>
</dbReference>
<dbReference type="PANTHER" id="PTHR43798:SF31">
    <property type="entry name" value="AB HYDROLASE SUPERFAMILY PROTEIN YCLE"/>
    <property type="match status" value="1"/>
</dbReference>
<keyword evidence="5" id="KW-1185">Reference proteome</keyword>